<dbReference type="Proteomes" id="UP001620645">
    <property type="component" value="Unassembled WGS sequence"/>
</dbReference>
<organism evidence="2 3">
    <name type="scientific">Heterodera schachtii</name>
    <name type="common">Sugarbeet cyst nematode worm</name>
    <name type="synonym">Tylenchus schachtii</name>
    <dbReference type="NCBI Taxonomy" id="97005"/>
    <lineage>
        <taxon>Eukaryota</taxon>
        <taxon>Metazoa</taxon>
        <taxon>Ecdysozoa</taxon>
        <taxon>Nematoda</taxon>
        <taxon>Chromadorea</taxon>
        <taxon>Rhabditida</taxon>
        <taxon>Tylenchina</taxon>
        <taxon>Tylenchomorpha</taxon>
        <taxon>Tylenchoidea</taxon>
        <taxon>Heteroderidae</taxon>
        <taxon>Heteroderinae</taxon>
        <taxon>Heterodera</taxon>
    </lineage>
</organism>
<name>A0ABD2JW03_HETSC</name>
<dbReference type="InterPro" id="IPR002083">
    <property type="entry name" value="MATH/TRAF_dom"/>
</dbReference>
<dbReference type="SUPFAM" id="SSF49599">
    <property type="entry name" value="TRAF domain-like"/>
    <property type="match status" value="1"/>
</dbReference>
<comment type="caution">
    <text evidence="2">The sequence shown here is derived from an EMBL/GenBank/DDBJ whole genome shotgun (WGS) entry which is preliminary data.</text>
</comment>
<dbReference type="Gene3D" id="2.60.210.10">
    <property type="entry name" value="Apoptosis, Tumor Necrosis Factor Receptor Associated Protein 2, Chain A"/>
    <property type="match status" value="1"/>
</dbReference>
<evidence type="ECO:0000313" key="3">
    <source>
        <dbReference type="Proteomes" id="UP001620645"/>
    </source>
</evidence>
<dbReference type="Pfam" id="PF22486">
    <property type="entry name" value="MATH_2"/>
    <property type="match status" value="1"/>
</dbReference>
<accession>A0ABD2JW03</accession>
<evidence type="ECO:0000259" key="1">
    <source>
        <dbReference type="PROSITE" id="PS50144"/>
    </source>
</evidence>
<dbReference type="PROSITE" id="PS50144">
    <property type="entry name" value="MATH"/>
    <property type="match status" value="1"/>
</dbReference>
<gene>
    <name evidence="2" type="ORF">niasHS_006116</name>
</gene>
<sequence length="243" mass="28404">MKNSKKYDIKRLVNQCLQIPIDVLADVFFAAEAFRLFDLEGCYHWYYYPGVSSTSHIYTKMHLVNKIKSFNQPKCNVLTRDEVLAVYQFHCHPIVDVKGQESLPFATAERSVNWNIPRENGGTLALEIEYFSLVAAESSWRRWSHPTMLIKGLPWKTLAEISQDKRGEKWLGLYLQFATENLRASWCCKCSKTLRILSHSNEDDYMKDYNHVFNNENLYYGWEHFIQITELMDPTQGVNDIGN</sequence>
<dbReference type="EMBL" id="JBICCN010000086">
    <property type="protein sequence ID" value="KAL3094821.1"/>
    <property type="molecule type" value="Genomic_DNA"/>
</dbReference>
<reference evidence="2 3" key="1">
    <citation type="submission" date="2024-10" db="EMBL/GenBank/DDBJ databases">
        <authorList>
            <person name="Kim D."/>
        </authorList>
    </citation>
    <scope>NUCLEOTIDE SEQUENCE [LARGE SCALE GENOMIC DNA]</scope>
    <source>
        <strain evidence="2">Taebaek</strain>
    </source>
</reference>
<feature type="domain" description="MATH" evidence="1">
    <location>
        <begin position="121"/>
        <end position="243"/>
    </location>
</feature>
<evidence type="ECO:0000313" key="2">
    <source>
        <dbReference type="EMBL" id="KAL3094821.1"/>
    </source>
</evidence>
<dbReference type="AlphaFoldDB" id="A0ABD2JW03"/>
<keyword evidence="3" id="KW-1185">Reference proteome</keyword>
<dbReference type="InterPro" id="IPR008974">
    <property type="entry name" value="TRAF-like"/>
</dbReference>
<proteinExistence type="predicted"/>
<protein>
    <recommendedName>
        <fullName evidence="1">MATH domain-containing protein</fullName>
    </recommendedName>
</protein>